<dbReference type="Pfam" id="PF09588">
    <property type="entry name" value="YqaJ"/>
    <property type="match status" value="1"/>
</dbReference>
<dbReference type="InterPro" id="IPR011335">
    <property type="entry name" value="Restrct_endonuc-II-like"/>
</dbReference>
<comment type="caution">
    <text evidence="2">The sequence shown here is derived from an EMBL/GenBank/DDBJ whole genome shotgun (WGS) entry which is preliminary data.</text>
</comment>
<dbReference type="SUPFAM" id="SSF52980">
    <property type="entry name" value="Restriction endonuclease-like"/>
    <property type="match status" value="1"/>
</dbReference>
<name>A0ABT2HXP7_9MICO</name>
<accession>A0ABT2HXP7</accession>
<reference evidence="2 3" key="1">
    <citation type="submission" date="2022-04" db="EMBL/GenBank/DDBJ databases">
        <title>Human microbiome associated bacterial genomes.</title>
        <authorList>
            <person name="Sandstrom S."/>
            <person name="Salamzade R."/>
            <person name="Kalan L.R."/>
        </authorList>
    </citation>
    <scope>NUCLEOTIDE SEQUENCE [LARGE SCALE GENOMIC DNA]</scope>
    <source>
        <strain evidence="3">p3-SID1799</strain>
    </source>
</reference>
<dbReference type="InterPro" id="IPR019080">
    <property type="entry name" value="YqaJ_viral_recombinase"/>
</dbReference>
<dbReference type="RefSeq" id="WP_260104367.1">
    <property type="nucleotide sequence ID" value="NZ_JALXSQ010000025.1"/>
</dbReference>
<keyword evidence="3" id="KW-1185">Reference proteome</keyword>
<protein>
    <submittedName>
        <fullName evidence="2">YqaJ viral recombinase family protein</fullName>
    </submittedName>
</protein>
<evidence type="ECO:0000313" key="3">
    <source>
        <dbReference type="Proteomes" id="UP001525379"/>
    </source>
</evidence>
<sequence>MVFFQPSDAARPDFTRALEEELAVFDRDAPGARPFARANRPETRARTRLSRASFGPMIFDDETAEAAEQAAEVPALTAAPASETALEPTPAPAPASAVGVWRLPRLHPHEQRILADSNDRRAWLEHRAAGVTATDAAKLATETSVRQVVKDKVRGSSFGGNAYTDFGREREPHIAAWVAERHGVEPCGLLFHAEEERRHLATPDGLYCDDDGRVILAEIKTTNKPWSRIPRNYLRQVWWQQYVLGAERTLFVWERHKDFVVVDEEPRFVWIERDDAEIERMRILADRVLAEVESLRAHLG</sequence>
<dbReference type="EMBL" id="JALXSQ010000025">
    <property type="protein sequence ID" value="MCT2043102.1"/>
    <property type="molecule type" value="Genomic_DNA"/>
</dbReference>
<dbReference type="InterPro" id="IPR011604">
    <property type="entry name" value="PDDEXK-like_dom_sf"/>
</dbReference>
<evidence type="ECO:0000259" key="1">
    <source>
        <dbReference type="Pfam" id="PF09588"/>
    </source>
</evidence>
<evidence type="ECO:0000313" key="2">
    <source>
        <dbReference type="EMBL" id="MCT2043102.1"/>
    </source>
</evidence>
<dbReference type="Gene3D" id="3.90.320.10">
    <property type="match status" value="1"/>
</dbReference>
<gene>
    <name evidence="2" type="ORF">M3D15_07130</name>
</gene>
<proteinExistence type="predicted"/>
<feature type="domain" description="YqaJ viral recombinase" evidence="1">
    <location>
        <begin position="123"/>
        <end position="246"/>
    </location>
</feature>
<organism evidence="2 3">
    <name type="scientific">Pseudoclavibacter albus</name>
    <dbReference type="NCBI Taxonomy" id="272241"/>
    <lineage>
        <taxon>Bacteria</taxon>
        <taxon>Bacillati</taxon>
        <taxon>Actinomycetota</taxon>
        <taxon>Actinomycetes</taxon>
        <taxon>Micrococcales</taxon>
        <taxon>Microbacteriaceae</taxon>
        <taxon>Pseudoclavibacter</taxon>
    </lineage>
</organism>
<dbReference type="Proteomes" id="UP001525379">
    <property type="component" value="Unassembled WGS sequence"/>
</dbReference>